<dbReference type="InterPro" id="IPR011231">
    <property type="entry name" value="Phage_VT1-Sakai_H0018"/>
</dbReference>
<dbReference type="AlphaFoldDB" id="A0A0U1CX59"/>
<dbReference type="Proteomes" id="UP000199601">
    <property type="component" value="Unassembled WGS sequence"/>
</dbReference>
<name>A0A0U1CX59_9MYCO</name>
<reference evidence="2" key="1">
    <citation type="submission" date="2015-03" db="EMBL/GenBank/DDBJ databases">
        <authorList>
            <person name="Urmite Genomes"/>
        </authorList>
    </citation>
    <scope>NUCLEOTIDE SEQUENCE [LARGE SCALE GENOMIC DNA]</scope>
    <source>
        <strain evidence="2">CSUR P1344</strain>
    </source>
</reference>
<dbReference type="RefSeq" id="WP_090418351.1">
    <property type="nucleotide sequence ID" value="NZ_CTEC01000001.1"/>
</dbReference>
<proteinExistence type="predicted"/>
<dbReference type="EMBL" id="CTEC01000001">
    <property type="protein sequence ID" value="CQD03757.1"/>
    <property type="molecule type" value="Genomic_DNA"/>
</dbReference>
<sequence>MAGSDYVPLFLPGDELTFTAGAAITAGQLVYLSGNNTVSPTTTNTSAWIGVAAQTVPSGAPVPVYTEGVHVLAASGAIAAGAVVIAAAAGAVATIATDTVYTDAVGVALSAAANNQVTVRLMH</sequence>
<gene>
    <name evidence="1" type="ORF">BN000_00640</name>
</gene>
<organism evidence="1 2">
    <name type="scientific">Mycobacterium europaeum</name>
    <dbReference type="NCBI Taxonomy" id="761804"/>
    <lineage>
        <taxon>Bacteria</taxon>
        <taxon>Bacillati</taxon>
        <taxon>Actinomycetota</taxon>
        <taxon>Actinomycetes</taxon>
        <taxon>Mycobacteriales</taxon>
        <taxon>Mycobacteriaceae</taxon>
        <taxon>Mycobacterium</taxon>
        <taxon>Mycobacterium simiae complex</taxon>
    </lineage>
</organism>
<evidence type="ECO:0000313" key="1">
    <source>
        <dbReference type="EMBL" id="CQD03757.1"/>
    </source>
</evidence>
<dbReference type="Pfam" id="PF09956">
    <property type="entry name" value="Phage_cement_2"/>
    <property type="match status" value="1"/>
</dbReference>
<evidence type="ECO:0000313" key="2">
    <source>
        <dbReference type="Proteomes" id="UP000199601"/>
    </source>
</evidence>
<protein>
    <recommendedName>
        <fullName evidence="3">DUF2190 family protein</fullName>
    </recommendedName>
</protein>
<keyword evidence="2" id="KW-1185">Reference proteome</keyword>
<evidence type="ECO:0008006" key="3">
    <source>
        <dbReference type="Google" id="ProtNLM"/>
    </source>
</evidence>
<accession>A0A0U1CX59</accession>